<comment type="caution">
    <text evidence="2">The sequence shown here is derived from an EMBL/GenBank/DDBJ whole genome shotgun (WGS) entry which is preliminary data.</text>
</comment>
<dbReference type="RefSeq" id="WP_145636454.1">
    <property type="nucleotide sequence ID" value="NZ_VIWP01000003.1"/>
</dbReference>
<dbReference type="EMBL" id="VIWP01000003">
    <property type="protein sequence ID" value="TWF54327.1"/>
    <property type="molecule type" value="Genomic_DNA"/>
</dbReference>
<dbReference type="InterPro" id="IPR025227">
    <property type="entry name" value="DUF4169"/>
</dbReference>
<dbReference type="OrthoDB" id="7173889at2"/>
<dbReference type="AlphaFoldDB" id="A0A561QVD2"/>
<dbReference type="Proteomes" id="UP000320653">
    <property type="component" value="Unassembled WGS sequence"/>
</dbReference>
<feature type="compositionally biased region" description="Basic and acidic residues" evidence="1">
    <location>
        <begin position="16"/>
        <end position="25"/>
    </location>
</feature>
<accession>A0A561QVD2</accession>
<keyword evidence="3" id="KW-1185">Reference proteome</keyword>
<evidence type="ECO:0000313" key="3">
    <source>
        <dbReference type="Proteomes" id="UP000320653"/>
    </source>
</evidence>
<protein>
    <submittedName>
        <fullName evidence="2">Uncharacterized protein DUF4169</fullName>
    </submittedName>
</protein>
<gene>
    <name evidence="2" type="ORF">FHW37_103192</name>
</gene>
<evidence type="ECO:0000256" key="1">
    <source>
        <dbReference type="SAM" id="MobiDB-lite"/>
    </source>
</evidence>
<reference evidence="2 3" key="1">
    <citation type="submission" date="2019-06" db="EMBL/GenBank/DDBJ databases">
        <title>Sorghum-associated microbial communities from plants grown in Nebraska, USA.</title>
        <authorList>
            <person name="Schachtman D."/>
        </authorList>
    </citation>
    <scope>NUCLEOTIDE SEQUENCE [LARGE SCALE GENOMIC DNA]</scope>
    <source>
        <strain evidence="2 3">1225</strain>
    </source>
</reference>
<feature type="region of interest" description="Disordered" evidence="1">
    <location>
        <begin position="1"/>
        <end position="65"/>
    </location>
</feature>
<feature type="compositionally biased region" description="Basic and acidic residues" evidence="1">
    <location>
        <begin position="35"/>
        <end position="65"/>
    </location>
</feature>
<name>A0A561QVD2_9HYPH</name>
<evidence type="ECO:0000313" key="2">
    <source>
        <dbReference type="EMBL" id="TWF54327.1"/>
    </source>
</evidence>
<dbReference type="Pfam" id="PF13770">
    <property type="entry name" value="DUF4169"/>
    <property type="match status" value="1"/>
</dbReference>
<organism evidence="2 3">
    <name type="scientific">Neorhizobium alkalisoli</name>
    <dbReference type="NCBI Taxonomy" id="528178"/>
    <lineage>
        <taxon>Bacteria</taxon>
        <taxon>Pseudomonadati</taxon>
        <taxon>Pseudomonadota</taxon>
        <taxon>Alphaproteobacteria</taxon>
        <taxon>Hyphomicrobiales</taxon>
        <taxon>Rhizobiaceae</taxon>
        <taxon>Rhizobium/Agrobacterium group</taxon>
        <taxon>Neorhizobium</taxon>
    </lineage>
</organism>
<sequence length="65" mass="7449">MSAEIVNLRQFKKGKARQEKADQAEQNRVTFGLSKSEKQLAKSINDKAQKTLDQGKLEKPFRDKD</sequence>
<proteinExistence type="predicted"/>